<dbReference type="Pfam" id="PF07804">
    <property type="entry name" value="HipA_C"/>
    <property type="match status" value="1"/>
</dbReference>
<reference evidence="4" key="1">
    <citation type="submission" date="2019-08" db="EMBL/GenBank/DDBJ databases">
        <authorList>
            <person name="Kucharzyk K."/>
            <person name="Murdoch R.W."/>
            <person name="Higgins S."/>
            <person name="Loffler F."/>
        </authorList>
    </citation>
    <scope>NUCLEOTIDE SEQUENCE</scope>
</reference>
<protein>
    <recommendedName>
        <fullName evidence="3">HipA-like C-terminal domain-containing protein</fullName>
    </recommendedName>
</protein>
<evidence type="ECO:0000259" key="3">
    <source>
        <dbReference type="Pfam" id="PF07804"/>
    </source>
</evidence>
<evidence type="ECO:0000313" key="4">
    <source>
        <dbReference type="EMBL" id="MPN04609.1"/>
    </source>
</evidence>
<evidence type="ECO:0000256" key="2">
    <source>
        <dbReference type="ARBA" id="ARBA00022777"/>
    </source>
</evidence>
<dbReference type="EMBL" id="VSSQ01050524">
    <property type="protein sequence ID" value="MPN04609.1"/>
    <property type="molecule type" value="Genomic_DNA"/>
</dbReference>
<proteinExistence type="predicted"/>
<evidence type="ECO:0000256" key="1">
    <source>
        <dbReference type="ARBA" id="ARBA00022679"/>
    </source>
</evidence>
<sequence>MQTLAGLAHYDRDVRHSYEEAFGIMRKMKLDYSQQEEFFRRMVFNVVARNHDDHTKNHSFLMNKNGKWKLSPAYDLCYSYSPSGTWTNKHQMSINGKQDGFTFYDLDTVGRRMDINNPNEIIEKITEVVSNWNIYARECGVKKTHIQQIAANLLLFKK</sequence>
<keyword evidence="2" id="KW-0418">Kinase</keyword>
<accession>A0A645ETU1</accession>
<dbReference type="InterPro" id="IPR052028">
    <property type="entry name" value="HipA_Ser/Thr_kinase"/>
</dbReference>
<dbReference type="PANTHER" id="PTHR37419">
    <property type="entry name" value="SERINE/THREONINE-PROTEIN KINASE TOXIN HIPA"/>
    <property type="match status" value="1"/>
</dbReference>
<keyword evidence="1" id="KW-0808">Transferase</keyword>
<organism evidence="4">
    <name type="scientific">bioreactor metagenome</name>
    <dbReference type="NCBI Taxonomy" id="1076179"/>
    <lineage>
        <taxon>unclassified sequences</taxon>
        <taxon>metagenomes</taxon>
        <taxon>ecological metagenomes</taxon>
    </lineage>
</organism>
<dbReference type="Gene3D" id="1.10.1070.20">
    <property type="match status" value="1"/>
</dbReference>
<gene>
    <name evidence="4" type="ORF">SDC9_151853</name>
</gene>
<feature type="domain" description="HipA-like C-terminal" evidence="3">
    <location>
        <begin position="2"/>
        <end position="132"/>
    </location>
</feature>
<dbReference type="InterPro" id="IPR012893">
    <property type="entry name" value="HipA-like_C"/>
</dbReference>
<name>A0A645ETU1_9ZZZZ</name>
<dbReference type="GO" id="GO:0005829">
    <property type="term" value="C:cytosol"/>
    <property type="evidence" value="ECO:0007669"/>
    <property type="project" value="TreeGrafter"/>
</dbReference>
<comment type="caution">
    <text evidence="4">The sequence shown here is derived from an EMBL/GenBank/DDBJ whole genome shotgun (WGS) entry which is preliminary data.</text>
</comment>
<dbReference type="GO" id="GO:0004674">
    <property type="term" value="F:protein serine/threonine kinase activity"/>
    <property type="evidence" value="ECO:0007669"/>
    <property type="project" value="TreeGrafter"/>
</dbReference>
<dbReference type="AlphaFoldDB" id="A0A645ETU1"/>